<dbReference type="PANTHER" id="PTHR31293">
    <property type="entry name" value="RNI-LIKE SUPERFAMILY PROTEIN"/>
    <property type="match status" value="1"/>
</dbReference>
<dbReference type="AlphaFoldDB" id="A0A6D2KIB9"/>
<sequence length="182" mass="20971">MVRISELPDDLLLKILSFLPTKVAVSTSILSKQWQFLWMWLPKLEYHDITNPLSLCPTLRYEEFIDKILPLHRALVIESFLLRFCHIRLPQPEKIKLWIGIAVSRFVRELSIVSSCFKPKYSDVISLPSSLYTCDSLMTLKLQGETILVDVPRTACLPSLKTLKLLRVTFLNEDSLQVILGD</sequence>
<organism evidence="2 3">
    <name type="scientific">Microthlaspi erraticum</name>
    <dbReference type="NCBI Taxonomy" id="1685480"/>
    <lineage>
        <taxon>Eukaryota</taxon>
        <taxon>Viridiplantae</taxon>
        <taxon>Streptophyta</taxon>
        <taxon>Embryophyta</taxon>
        <taxon>Tracheophyta</taxon>
        <taxon>Spermatophyta</taxon>
        <taxon>Magnoliopsida</taxon>
        <taxon>eudicotyledons</taxon>
        <taxon>Gunneridae</taxon>
        <taxon>Pentapetalae</taxon>
        <taxon>rosids</taxon>
        <taxon>malvids</taxon>
        <taxon>Brassicales</taxon>
        <taxon>Brassicaceae</taxon>
        <taxon>Coluteocarpeae</taxon>
        <taxon>Microthlaspi</taxon>
    </lineage>
</organism>
<dbReference type="InterPro" id="IPR053781">
    <property type="entry name" value="F-box_AtFBL13-like"/>
</dbReference>
<reference evidence="2" key="1">
    <citation type="submission" date="2020-01" db="EMBL/GenBank/DDBJ databases">
        <authorList>
            <person name="Mishra B."/>
        </authorList>
    </citation>
    <scope>NUCLEOTIDE SEQUENCE [LARGE SCALE GENOMIC DNA]</scope>
</reference>
<comment type="caution">
    <text evidence="2">The sequence shown here is derived from an EMBL/GenBank/DDBJ whole genome shotgun (WGS) entry which is preliminary data.</text>
</comment>
<dbReference type="InterPro" id="IPR055411">
    <property type="entry name" value="LRR_FXL15/At3g58940/PEG3-like"/>
</dbReference>
<evidence type="ECO:0000259" key="1">
    <source>
        <dbReference type="PROSITE" id="PS50181"/>
    </source>
</evidence>
<dbReference type="Pfam" id="PF24758">
    <property type="entry name" value="LRR_At5g56370"/>
    <property type="match status" value="1"/>
</dbReference>
<dbReference type="OrthoDB" id="612216at2759"/>
<dbReference type="InterPro" id="IPR036047">
    <property type="entry name" value="F-box-like_dom_sf"/>
</dbReference>
<dbReference type="SUPFAM" id="SSF81383">
    <property type="entry name" value="F-box domain"/>
    <property type="match status" value="1"/>
</dbReference>
<dbReference type="Gene3D" id="1.20.1280.50">
    <property type="match status" value="1"/>
</dbReference>
<dbReference type="PANTHER" id="PTHR31293:SF12">
    <property type="entry name" value="RNI-LIKE SUPERFAMILY PROTEIN"/>
    <property type="match status" value="1"/>
</dbReference>
<gene>
    <name evidence="2" type="ORF">MERR_LOCUS35200</name>
</gene>
<dbReference type="SMART" id="SM00256">
    <property type="entry name" value="FBOX"/>
    <property type="match status" value="1"/>
</dbReference>
<evidence type="ECO:0000313" key="3">
    <source>
        <dbReference type="Proteomes" id="UP000467841"/>
    </source>
</evidence>
<dbReference type="PROSITE" id="PS50181">
    <property type="entry name" value="FBOX"/>
    <property type="match status" value="1"/>
</dbReference>
<dbReference type="InterPro" id="IPR001810">
    <property type="entry name" value="F-box_dom"/>
</dbReference>
<proteinExistence type="predicted"/>
<evidence type="ECO:0000313" key="2">
    <source>
        <dbReference type="EMBL" id="CAA7047965.1"/>
    </source>
</evidence>
<dbReference type="Proteomes" id="UP000467841">
    <property type="component" value="Unassembled WGS sequence"/>
</dbReference>
<dbReference type="Pfam" id="PF00646">
    <property type="entry name" value="F-box"/>
    <property type="match status" value="1"/>
</dbReference>
<keyword evidence="3" id="KW-1185">Reference proteome</keyword>
<dbReference type="InterPro" id="IPR055294">
    <property type="entry name" value="FBL60-like"/>
</dbReference>
<feature type="domain" description="F-box" evidence="1">
    <location>
        <begin position="1"/>
        <end position="37"/>
    </location>
</feature>
<name>A0A6D2KIB9_9BRAS</name>
<accession>A0A6D2KIB9</accession>
<protein>
    <recommendedName>
        <fullName evidence="1">F-box domain-containing protein</fullName>
    </recommendedName>
</protein>
<dbReference type="CDD" id="cd22160">
    <property type="entry name" value="F-box_AtFBL13-like"/>
    <property type="match status" value="1"/>
</dbReference>
<dbReference type="EMBL" id="CACVBM020001385">
    <property type="protein sequence ID" value="CAA7047965.1"/>
    <property type="molecule type" value="Genomic_DNA"/>
</dbReference>